<keyword evidence="12" id="KW-1185">Reference proteome</keyword>
<organism evidence="11 12">
    <name type="scientific">Sedimentibacter acidaminivorans</name>
    <dbReference type="NCBI Taxonomy" id="913099"/>
    <lineage>
        <taxon>Bacteria</taxon>
        <taxon>Bacillati</taxon>
        <taxon>Bacillota</taxon>
        <taxon>Tissierellia</taxon>
        <taxon>Sedimentibacter</taxon>
    </lineage>
</organism>
<gene>
    <name evidence="8" type="primary">argG</name>
    <name evidence="11" type="ORF">J2Z76_002688</name>
</gene>
<dbReference type="InterPro" id="IPR014729">
    <property type="entry name" value="Rossmann-like_a/b/a_fold"/>
</dbReference>
<evidence type="ECO:0000256" key="6">
    <source>
        <dbReference type="ARBA" id="ARBA00022741"/>
    </source>
</evidence>
<dbReference type="NCBIfam" id="TIGR00032">
    <property type="entry name" value="argG"/>
    <property type="match status" value="1"/>
</dbReference>
<evidence type="ECO:0000256" key="7">
    <source>
        <dbReference type="ARBA" id="ARBA00022840"/>
    </source>
</evidence>
<dbReference type="PANTHER" id="PTHR11587:SF2">
    <property type="entry name" value="ARGININOSUCCINATE SYNTHASE"/>
    <property type="match status" value="1"/>
</dbReference>
<evidence type="ECO:0000259" key="9">
    <source>
        <dbReference type="Pfam" id="PF00764"/>
    </source>
</evidence>
<evidence type="ECO:0000256" key="8">
    <source>
        <dbReference type="HAMAP-Rule" id="MF_00005"/>
    </source>
</evidence>
<dbReference type="EMBL" id="JAGGKS010000008">
    <property type="protein sequence ID" value="MBP1926818.1"/>
    <property type="molecule type" value="Genomic_DNA"/>
</dbReference>
<protein>
    <recommendedName>
        <fullName evidence="2 8">Argininosuccinate synthase</fullName>
        <ecNumber evidence="2 8">6.3.4.5</ecNumber>
    </recommendedName>
    <alternativeName>
        <fullName evidence="8">Citrulline--aspartate ligase</fullName>
    </alternativeName>
</protein>
<dbReference type="CDD" id="cd01999">
    <property type="entry name" value="ASS"/>
    <property type="match status" value="1"/>
</dbReference>
<evidence type="ECO:0000259" key="10">
    <source>
        <dbReference type="Pfam" id="PF20979"/>
    </source>
</evidence>
<evidence type="ECO:0000256" key="2">
    <source>
        <dbReference type="ARBA" id="ARBA00012286"/>
    </source>
</evidence>
<feature type="binding site" evidence="8">
    <location>
        <position position="89"/>
    </location>
    <ligand>
        <name>L-citrulline</name>
        <dbReference type="ChEBI" id="CHEBI:57743"/>
    </ligand>
</feature>
<keyword evidence="3 8" id="KW-0055">Arginine biosynthesis</keyword>
<dbReference type="SUPFAM" id="SSF52402">
    <property type="entry name" value="Adenine nucleotide alpha hydrolases-like"/>
    <property type="match status" value="1"/>
</dbReference>
<dbReference type="Proteomes" id="UP001519342">
    <property type="component" value="Unassembled WGS sequence"/>
</dbReference>
<dbReference type="PANTHER" id="PTHR11587">
    <property type="entry name" value="ARGININOSUCCINATE SYNTHASE"/>
    <property type="match status" value="1"/>
</dbReference>
<dbReference type="EC" id="6.3.4.5" evidence="2 8"/>
<name>A0ABS4GGJ6_9FIRM</name>
<keyword evidence="8" id="KW-0963">Cytoplasm</keyword>
<feature type="binding site" evidence="8">
    <location>
        <position position="121"/>
    </location>
    <ligand>
        <name>L-aspartate</name>
        <dbReference type="ChEBI" id="CHEBI:29991"/>
    </ligand>
</feature>
<dbReference type="SUPFAM" id="SSF69864">
    <property type="entry name" value="Argininosuccinate synthetase, C-terminal domain"/>
    <property type="match status" value="1"/>
</dbReference>
<dbReference type="Gene3D" id="3.90.1260.10">
    <property type="entry name" value="Argininosuccinate synthetase, chain A, domain 2"/>
    <property type="match status" value="1"/>
</dbReference>
<dbReference type="PROSITE" id="PS00564">
    <property type="entry name" value="ARGININOSUCCIN_SYN_1"/>
    <property type="match status" value="1"/>
</dbReference>
<comment type="catalytic activity">
    <reaction evidence="8">
        <text>L-citrulline + L-aspartate + ATP = 2-(N(omega)-L-arginino)succinate + AMP + diphosphate + H(+)</text>
        <dbReference type="Rhea" id="RHEA:10932"/>
        <dbReference type="ChEBI" id="CHEBI:15378"/>
        <dbReference type="ChEBI" id="CHEBI:29991"/>
        <dbReference type="ChEBI" id="CHEBI:30616"/>
        <dbReference type="ChEBI" id="CHEBI:33019"/>
        <dbReference type="ChEBI" id="CHEBI:57472"/>
        <dbReference type="ChEBI" id="CHEBI:57743"/>
        <dbReference type="ChEBI" id="CHEBI:456215"/>
        <dbReference type="EC" id="6.3.4.5"/>
    </reaction>
</comment>
<dbReference type="NCBIfam" id="NF001770">
    <property type="entry name" value="PRK00509.1"/>
    <property type="match status" value="1"/>
</dbReference>
<sequence length="418" mass="46450">MVKKEKVVLAYSGGLDTSIIIPWLKDNYGDLDIIACCVNVGQEDDMGQVREKAISSGASKVYVENVVNEFVEDYVYKGLKANASYECKYLLGTAYARPLIAKKLVEVAHKEGAKYIAHGCTGKGNDQVRLETAIASIDPTIEIIAPWRIWNITSREEAIDYAMSKNINLNGISKEKIYSRDQNILHISHEGGMLENPANEADFDEILVMSNTVEKAPDIGEYIEIEFKEGIPVKLNGKKLNGEKMLAALNKIGGIHGIGVIDLLENRLVGMKSRGIYETPGGTILIEAHKYLESFVLEKETAHFKDIIGQKYAELVYNAMWFSGLKDAFDAFVDSTQKNVTGTVKLKLYKGNVKFAGMVSQNALYNEEISSFSTGDLYDQKDASGFINLYSLPYKIQALNKLNNTGEKAIEINYSFKE</sequence>
<dbReference type="Pfam" id="PF20979">
    <property type="entry name" value="Arginosuc_syn_C"/>
    <property type="match status" value="1"/>
</dbReference>
<keyword evidence="6 8" id="KW-0547">Nucleotide-binding</keyword>
<accession>A0ABS4GGJ6</accession>
<evidence type="ECO:0000256" key="3">
    <source>
        <dbReference type="ARBA" id="ARBA00022571"/>
    </source>
</evidence>
<feature type="binding site" evidence="8">
    <location>
        <position position="129"/>
    </location>
    <ligand>
        <name>L-citrulline</name>
        <dbReference type="ChEBI" id="CHEBI:57743"/>
    </ligand>
</feature>
<reference evidence="11 12" key="1">
    <citation type="submission" date="2021-03" db="EMBL/GenBank/DDBJ databases">
        <title>Genomic Encyclopedia of Type Strains, Phase IV (KMG-IV): sequencing the most valuable type-strain genomes for metagenomic binning, comparative biology and taxonomic classification.</title>
        <authorList>
            <person name="Goeker M."/>
        </authorList>
    </citation>
    <scope>NUCLEOTIDE SEQUENCE [LARGE SCALE GENOMIC DNA]</scope>
    <source>
        <strain evidence="11 12">DSM 24004</strain>
    </source>
</reference>
<dbReference type="InterPro" id="IPR024074">
    <property type="entry name" value="AS_cat/multimer_dom_body"/>
</dbReference>
<dbReference type="InterPro" id="IPR018223">
    <property type="entry name" value="Arginosuc_synth_CS"/>
</dbReference>
<dbReference type="Gene3D" id="1.20.5.470">
    <property type="entry name" value="Single helix bin"/>
    <property type="match status" value="1"/>
</dbReference>
<feature type="binding site" evidence="8">
    <location>
        <position position="125"/>
    </location>
    <ligand>
        <name>L-aspartate</name>
        <dbReference type="ChEBI" id="CHEBI:29991"/>
    </ligand>
</feature>
<dbReference type="InterPro" id="IPR048268">
    <property type="entry name" value="Arginosuc_syn_C"/>
</dbReference>
<dbReference type="RefSeq" id="WP_209512538.1">
    <property type="nucleotide sequence ID" value="NZ_JAGGKS010000008.1"/>
</dbReference>
<dbReference type="InterPro" id="IPR023434">
    <property type="entry name" value="Arginosuc_synth_type_1_subfam"/>
</dbReference>
<feature type="domain" description="Arginosuccinate synthase-like N-terminal" evidence="9">
    <location>
        <begin position="6"/>
        <end position="167"/>
    </location>
</feature>
<dbReference type="Pfam" id="PF00764">
    <property type="entry name" value="Arginosuc_synth"/>
    <property type="match status" value="1"/>
</dbReference>
<comment type="caution">
    <text evidence="8">Lacks conserved residue(s) required for the propagation of feature annotation.</text>
</comment>
<comment type="subcellular location">
    <subcellularLocation>
        <location evidence="8">Cytoplasm</location>
    </subcellularLocation>
</comment>
<keyword evidence="4 8" id="KW-0436">Ligase</keyword>
<evidence type="ECO:0000313" key="11">
    <source>
        <dbReference type="EMBL" id="MBP1926818.1"/>
    </source>
</evidence>
<feature type="binding site" evidence="8">
    <location>
        <begin position="10"/>
        <end position="18"/>
    </location>
    <ligand>
        <name>ATP</name>
        <dbReference type="ChEBI" id="CHEBI:30616"/>
    </ligand>
</feature>
<comment type="pathway">
    <text evidence="1 8">Amino-acid biosynthesis; L-arginine biosynthesis; L-arginine from L-ornithine and carbamoyl phosphate: step 2/3.</text>
</comment>
<evidence type="ECO:0000313" key="12">
    <source>
        <dbReference type="Proteomes" id="UP001519342"/>
    </source>
</evidence>
<dbReference type="InterPro" id="IPR048267">
    <property type="entry name" value="Arginosuc_syn_N"/>
</dbReference>
<keyword evidence="5 8" id="KW-0028">Amino-acid biosynthesis</keyword>
<feature type="binding site" evidence="8">
    <location>
        <position position="188"/>
    </location>
    <ligand>
        <name>L-citrulline</name>
        <dbReference type="ChEBI" id="CHEBI:57743"/>
    </ligand>
</feature>
<feature type="binding site" evidence="8">
    <location>
        <position position="125"/>
    </location>
    <ligand>
        <name>L-citrulline</name>
        <dbReference type="ChEBI" id="CHEBI:57743"/>
    </ligand>
</feature>
<comment type="subunit">
    <text evidence="8">Homotetramer.</text>
</comment>
<comment type="caution">
    <text evidence="11">The sequence shown here is derived from an EMBL/GenBank/DDBJ whole genome shotgun (WGS) entry which is preliminary data.</text>
</comment>
<evidence type="ECO:0000256" key="1">
    <source>
        <dbReference type="ARBA" id="ARBA00004967"/>
    </source>
</evidence>
<feature type="binding site" evidence="8">
    <location>
        <position position="277"/>
    </location>
    <ligand>
        <name>L-citrulline</name>
        <dbReference type="ChEBI" id="CHEBI:57743"/>
    </ligand>
</feature>
<dbReference type="HAMAP" id="MF_00005">
    <property type="entry name" value="Arg_succ_synth_type1"/>
    <property type="match status" value="1"/>
</dbReference>
<dbReference type="Gene3D" id="3.40.50.620">
    <property type="entry name" value="HUPs"/>
    <property type="match status" value="1"/>
</dbReference>
<evidence type="ECO:0000256" key="4">
    <source>
        <dbReference type="ARBA" id="ARBA00022598"/>
    </source>
</evidence>
<evidence type="ECO:0000256" key="5">
    <source>
        <dbReference type="ARBA" id="ARBA00022605"/>
    </source>
</evidence>
<feature type="domain" description="Arginosuccinate synthase C-terminal" evidence="10">
    <location>
        <begin position="178"/>
        <end position="396"/>
    </location>
</feature>
<comment type="similarity">
    <text evidence="8">Belongs to the argininosuccinate synthase family. Type 1 subfamily.</text>
</comment>
<feature type="binding site" evidence="8">
    <location>
        <position position="179"/>
    </location>
    <ligand>
        <name>L-citrulline</name>
        <dbReference type="ChEBI" id="CHEBI:57743"/>
    </ligand>
</feature>
<feature type="binding site" evidence="8">
    <location>
        <position position="119"/>
    </location>
    <ligand>
        <name>ATP</name>
        <dbReference type="ChEBI" id="CHEBI:30616"/>
    </ligand>
</feature>
<dbReference type="InterPro" id="IPR001518">
    <property type="entry name" value="Arginosuc_synth"/>
</dbReference>
<keyword evidence="7 8" id="KW-0067">ATP-binding</keyword>
<feature type="binding site" evidence="8">
    <location>
        <position position="126"/>
    </location>
    <ligand>
        <name>L-aspartate</name>
        <dbReference type="ChEBI" id="CHEBI:29991"/>
    </ligand>
</feature>
<feature type="binding site" evidence="8">
    <location>
        <position position="265"/>
    </location>
    <ligand>
        <name>L-citrulline</name>
        <dbReference type="ChEBI" id="CHEBI:57743"/>
    </ligand>
</feature>
<dbReference type="GO" id="GO:0004055">
    <property type="term" value="F:argininosuccinate synthase activity"/>
    <property type="evidence" value="ECO:0007669"/>
    <property type="project" value="UniProtKB-EC"/>
</dbReference>
<proteinExistence type="inferred from homology"/>